<reference evidence="1 2" key="1">
    <citation type="submission" date="2016-11" db="EMBL/GenBank/DDBJ databases">
        <title>Gramella sp. LPB0144 isolated from marine environment.</title>
        <authorList>
            <person name="Kim E."/>
            <person name="Yi H."/>
        </authorList>
    </citation>
    <scope>NUCLEOTIDE SEQUENCE [LARGE SCALE GENOMIC DNA]</scope>
    <source>
        <strain evidence="1 2">LPB0144</strain>
    </source>
</reference>
<keyword evidence="2" id="KW-1185">Reference proteome</keyword>
<organism evidence="1 2">
    <name type="scientific">Christiangramia salexigens</name>
    <dbReference type="NCBI Taxonomy" id="1913577"/>
    <lineage>
        <taxon>Bacteria</taxon>
        <taxon>Pseudomonadati</taxon>
        <taxon>Bacteroidota</taxon>
        <taxon>Flavobacteriia</taxon>
        <taxon>Flavobacteriales</taxon>
        <taxon>Flavobacteriaceae</taxon>
        <taxon>Christiangramia</taxon>
    </lineage>
</organism>
<proteinExistence type="predicted"/>
<gene>
    <name evidence="1" type="ORF">LPB144_04980</name>
</gene>
<accession>A0A1L3J3U6</accession>
<name>A0A1L3J3U6_9FLAO</name>
<sequence>MKGFALNANTPVINDFVKLRVVNPYCIKKSSAKAEKFLKSDSERSDTYFYAAVCTNLYFSPDIISEKIIPVEAWIKYNYFYSIKTDPRQPPVPPPPKYSF</sequence>
<dbReference type="Proteomes" id="UP000182510">
    <property type="component" value="Chromosome"/>
</dbReference>
<protein>
    <submittedName>
        <fullName evidence="1">Uncharacterized protein</fullName>
    </submittedName>
</protein>
<dbReference type="AlphaFoldDB" id="A0A1L3J3U6"/>
<evidence type="ECO:0000313" key="2">
    <source>
        <dbReference type="Proteomes" id="UP000182510"/>
    </source>
</evidence>
<dbReference type="KEGG" id="grl:LPB144_04980"/>
<evidence type="ECO:0000313" key="1">
    <source>
        <dbReference type="EMBL" id="APG59808.1"/>
    </source>
</evidence>
<dbReference type="EMBL" id="CP018153">
    <property type="protein sequence ID" value="APG59808.1"/>
    <property type="molecule type" value="Genomic_DNA"/>
</dbReference>
<dbReference type="STRING" id="1913577.LPB144_04980"/>